<feature type="signal peptide" evidence="6">
    <location>
        <begin position="1"/>
        <end position="16"/>
    </location>
</feature>
<dbReference type="EMBL" id="JAAAHY010000012">
    <property type="protein sequence ID" value="KAF9968649.1"/>
    <property type="molecule type" value="Genomic_DNA"/>
</dbReference>
<evidence type="ECO:0000256" key="5">
    <source>
        <dbReference type="SAM" id="MobiDB-lite"/>
    </source>
</evidence>
<keyword evidence="9" id="KW-1185">Reference proteome</keyword>
<reference evidence="8" key="1">
    <citation type="journal article" date="2020" name="Fungal Divers.">
        <title>Resolving the Mortierellaceae phylogeny through synthesis of multi-gene phylogenetics and phylogenomics.</title>
        <authorList>
            <person name="Vandepol N."/>
            <person name="Liber J."/>
            <person name="Desiro A."/>
            <person name="Na H."/>
            <person name="Kennedy M."/>
            <person name="Barry K."/>
            <person name="Grigoriev I.V."/>
            <person name="Miller A.N."/>
            <person name="O'Donnell K."/>
            <person name="Stajich J.E."/>
            <person name="Bonito G."/>
        </authorList>
    </citation>
    <scope>NUCLEOTIDE SEQUENCE</scope>
    <source>
        <strain evidence="8">CK1249</strain>
    </source>
</reference>
<evidence type="ECO:0000256" key="6">
    <source>
        <dbReference type="SAM" id="SignalP"/>
    </source>
</evidence>
<gene>
    <name evidence="8" type="ORF">BGZ70_000966</name>
</gene>
<dbReference type="Gene3D" id="3.50.50.60">
    <property type="entry name" value="FAD/NAD(P)-binding domain"/>
    <property type="match status" value="1"/>
</dbReference>
<dbReference type="PANTHER" id="PTHR47356:SF2">
    <property type="entry name" value="FAD-BINDING DOMAIN-CONTAINING PROTEIN-RELATED"/>
    <property type="match status" value="1"/>
</dbReference>
<name>A0A9P6JF11_MORAP</name>
<feature type="domain" description="FAD-binding" evidence="7">
    <location>
        <begin position="284"/>
        <end position="367"/>
    </location>
</feature>
<dbReference type="GO" id="GO:0004497">
    <property type="term" value="F:monooxygenase activity"/>
    <property type="evidence" value="ECO:0007669"/>
    <property type="project" value="InterPro"/>
</dbReference>
<organism evidence="8 9">
    <name type="scientific">Mortierella alpina</name>
    <name type="common">Oleaginous fungus</name>
    <name type="synonym">Mortierella renispora</name>
    <dbReference type="NCBI Taxonomy" id="64518"/>
    <lineage>
        <taxon>Eukaryota</taxon>
        <taxon>Fungi</taxon>
        <taxon>Fungi incertae sedis</taxon>
        <taxon>Mucoromycota</taxon>
        <taxon>Mortierellomycotina</taxon>
        <taxon>Mortierellomycetes</taxon>
        <taxon>Mortierellales</taxon>
        <taxon>Mortierellaceae</taxon>
        <taxon>Mortierella</taxon>
    </lineage>
</organism>
<comment type="caution">
    <text evidence="8">The sequence shown here is derived from an EMBL/GenBank/DDBJ whole genome shotgun (WGS) entry which is preliminary data.</text>
</comment>
<feature type="domain" description="FAD-binding" evidence="7">
    <location>
        <begin position="1"/>
        <end position="168"/>
    </location>
</feature>
<dbReference type="Proteomes" id="UP000738359">
    <property type="component" value="Unassembled WGS sequence"/>
</dbReference>
<evidence type="ECO:0000313" key="8">
    <source>
        <dbReference type="EMBL" id="KAF9968649.1"/>
    </source>
</evidence>
<dbReference type="OrthoDB" id="655030at2759"/>
<feature type="chain" id="PRO_5040118997" description="FAD-binding domain-containing protein" evidence="6">
    <location>
        <begin position="17"/>
        <end position="459"/>
    </location>
</feature>
<feature type="region of interest" description="Disordered" evidence="5">
    <location>
        <begin position="420"/>
        <end position="459"/>
    </location>
</feature>
<evidence type="ECO:0000256" key="2">
    <source>
        <dbReference type="ARBA" id="ARBA00022630"/>
    </source>
</evidence>
<dbReference type="PRINTS" id="PR00420">
    <property type="entry name" value="RNGMNOXGNASE"/>
</dbReference>
<dbReference type="AlphaFoldDB" id="A0A9P6JF11"/>
<keyword evidence="6" id="KW-0732">Signal</keyword>
<evidence type="ECO:0000259" key="7">
    <source>
        <dbReference type="Pfam" id="PF01494"/>
    </source>
</evidence>
<evidence type="ECO:0000313" key="9">
    <source>
        <dbReference type="Proteomes" id="UP000738359"/>
    </source>
</evidence>
<dbReference type="InterPro" id="IPR002938">
    <property type="entry name" value="FAD-bd"/>
</dbReference>
<feature type="compositionally biased region" description="Low complexity" evidence="5">
    <location>
        <begin position="448"/>
        <end position="459"/>
    </location>
</feature>
<sequence length="459" mass="51291">MIVGAGLAGLMMGLLLDRINVPYSIYERAEEVKPLGSAMSLSVNILTLFDQLGLLDEVMKLSKPMSALDLYSPDMTKIGTIGVKDYKSIAGYPGIIFARPEFYDLLRSKIPADKVHMRKKILSIEQNHLGVMIRCSDNTTYHGDILVGADGAYSGVRQALYKTLEKKNQLPKADGEALQAGYLAMVGVSTPQDPDKYPELKDETAHFRQIVGEQRISWYAATISENRICWRLTIQLDSGDAKAQMFRNSEWGPESNASMIQEFYHLPCPFGGTMGDLIDATPQDRISLVYYEQKLFETWFDGRTCLIGDACHKMLPQGGQGAINAMQDAVILANCLYEMGEPTVENIRTAFQTYYDHRFPWAKKHVETSDMLMKLMSGQTFSERLMRNIMFNYLPSWVASRHFIKAAAYRPQASFLPQVPPRGTGEVLPQMPSKRYAAEQARAKQDKAATASSESATAV</sequence>
<dbReference type="InterPro" id="IPR050562">
    <property type="entry name" value="FAD_mOase_fung"/>
</dbReference>
<evidence type="ECO:0000256" key="1">
    <source>
        <dbReference type="ARBA" id="ARBA00007992"/>
    </source>
</evidence>
<keyword evidence="4" id="KW-0560">Oxidoreductase</keyword>
<keyword evidence="2" id="KW-0285">Flavoprotein</keyword>
<evidence type="ECO:0000256" key="3">
    <source>
        <dbReference type="ARBA" id="ARBA00022827"/>
    </source>
</evidence>
<dbReference type="Pfam" id="PF01494">
    <property type="entry name" value="FAD_binding_3"/>
    <property type="match status" value="2"/>
</dbReference>
<protein>
    <recommendedName>
        <fullName evidence="7">FAD-binding domain-containing protein</fullName>
    </recommendedName>
</protein>
<keyword evidence="3" id="KW-0274">FAD</keyword>
<dbReference type="InterPro" id="IPR036188">
    <property type="entry name" value="FAD/NAD-bd_sf"/>
</dbReference>
<comment type="similarity">
    <text evidence="1">Belongs to the paxM FAD-dependent monooxygenase family.</text>
</comment>
<accession>A0A9P6JF11</accession>
<evidence type="ECO:0000256" key="4">
    <source>
        <dbReference type="ARBA" id="ARBA00023002"/>
    </source>
</evidence>
<dbReference type="PANTHER" id="PTHR47356">
    <property type="entry name" value="FAD-DEPENDENT MONOOXYGENASE ASQG-RELATED"/>
    <property type="match status" value="1"/>
</dbReference>
<dbReference type="SUPFAM" id="SSF51905">
    <property type="entry name" value="FAD/NAD(P)-binding domain"/>
    <property type="match status" value="1"/>
</dbReference>
<dbReference type="GO" id="GO:0071949">
    <property type="term" value="F:FAD binding"/>
    <property type="evidence" value="ECO:0007669"/>
    <property type="project" value="InterPro"/>
</dbReference>
<proteinExistence type="inferred from homology"/>